<dbReference type="Gene3D" id="1.10.357.10">
    <property type="entry name" value="Tetracycline Repressor, domain 2"/>
    <property type="match status" value="1"/>
</dbReference>
<dbReference type="InterPro" id="IPR001647">
    <property type="entry name" value="HTH_TetR"/>
</dbReference>
<evidence type="ECO:0000259" key="3">
    <source>
        <dbReference type="PROSITE" id="PS50977"/>
    </source>
</evidence>
<evidence type="ECO:0000313" key="4">
    <source>
        <dbReference type="EMBL" id="MEO1770661.1"/>
    </source>
</evidence>
<protein>
    <recommendedName>
        <fullName evidence="3">HTH tetR-type domain-containing protein</fullName>
    </recommendedName>
</protein>
<reference evidence="4 5" key="2">
    <citation type="submission" date="2024-02" db="EMBL/GenBank/DDBJ databases">
        <title>The Genome Sequence of Enterococcus sp. DIV0159.</title>
        <authorList>
            <person name="Earl A."/>
            <person name="Manson A."/>
            <person name="Gilmore M."/>
            <person name="Sanders J."/>
            <person name="Shea T."/>
            <person name="Howe W."/>
            <person name="Livny J."/>
            <person name="Cuomo C."/>
            <person name="Neafsey D."/>
            <person name="Birren B."/>
        </authorList>
    </citation>
    <scope>NUCLEOTIDE SEQUENCE [LARGE SCALE GENOMIC DNA]</scope>
    <source>
        <strain evidence="4 5">665A</strain>
    </source>
</reference>
<gene>
    <name evidence="4" type="ORF">JZO67_002614</name>
</gene>
<dbReference type="InterPro" id="IPR009057">
    <property type="entry name" value="Homeodomain-like_sf"/>
</dbReference>
<dbReference type="RefSeq" id="WP_207703500.1">
    <property type="nucleotide sequence ID" value="NZ_JAFREL020000002.1"/>
</dbReference>
<reference evidence="4 5" key="1">
    <citation type="submission" date="2021-03" db="EMBL/GenBank/DDBJ databases">
        <authorList>
            <person name="Gilmore M.S."/>
            <person name="Schwartzman J."/>
            <person name="Van Tyne D."/>
            <person name="Martin M."/>
            <person name="Earl A.M."/>
            <person name="Manson A.L."/>
            <person name="Straub T."/>
            <person name="Salamzade R."/>
            <person name="Saavedra J."/>
            <person name="Lebreton F."/>
            <person name="Prichula J."/>
            <person name="Schaufler K."/>
            <person name="Gaca A."/>
            <person name="Sgardioli B."/>
            <person name="Wagenaar J."/>
            <person name="Strong T."/>
        </authorList>
    </citation>
    <scope>NUCLEOTIDE SEQUENCE [LARGE SCALE GENOMIC DNA]</scope>
    <source>
        <strain evidence="4 5">665A</strain>
    </source>
</reference>
<name>A0ABV0EPW0_9ENTE</name>
<keyword evidence="5" id="KW-1185">Reference proteome</keyword>
<dbReference type="PROSITE" id="PS50977">
    <property type="entry name" value="HTH_TETR_2"/>
    <property type="match status" value="1"/>
</dbReference>
<feature type="domain" description="HTH tetR-type" evidence="3">
    <location>
        <begin position="11"/>
        <end position="70"/>
    </location>
</feature>
<dbReference type="Pfam" id="PF00440">
    <property type="entry name" value="TetR_N"/>
    <property type="match status" value="1"/>
</dbReference>
<dbReference type="PANTHER" id="PTHR43479">
    <property type="entry name" value="ACREF/ENVCD OPERON REPRESSOR-RELATED"/>
    <property type="match status" value="1"/>
</dbReference>
<dbReference type="EMBL" id="JAFREL020000002">
    <property type="protein sequence ID" value="MEO1770661.1"/>
    <property type="molecule type" value="Genomic_DNA"/>
</dbReference>
<dbReference type="Proteomes" id="UP000664357">
    <property type="component" value="Unassembled WGS sequence"/>
</dbReference>
<evidence type="ECO:0000313" key="5">
    <source>
        <dbReference type="Proteomes" id="UP000664357"/>
    </source>
</evidence>
<organism evidence="4 5">
    <name type="scientific">Candidatus Enterococcus ferrettii</name>
    <dbReference type="NCBI Taxonomy" id="2815324"/>
    <lineage>
        <taxon>Bacteria</taxon>
        <taxon>Bacillati</taxon>
        <taxon>Bacillota</taxon>
        <taxon>Bacilli</taxon>
        <taxon>Lactobacillales</taxon>
        <taxon>Enterococcaceae</taxon>
        <taxon>Enterococcus</taxon>
    </lineage>
</organism>
<comment type="caution">
    <text evidence="4">The sequence shown here is derived from an EMBL/GenBank/DDBJ whole genome shotgun (WGS) entry which is preliminary data.</text>
</comment>
<dbReference type="PRINTS" id="PR00455">
    <property type="entry name" value="HTHTETR"/>
</dbReference>
<evidence type="ECO:0000256" key="2">
    <source>
        <dbReference type="PROSITE-ProRule" id="PRU00335"/>
    </source>
</evidence>
<accession>A0ABV0EPW0</accession>
<dbReference type="SUPFAM" id="SSF46689">
    <property type="entry name" value="Homeodomain-like"/>
    <property type="match status" value="1"/>
</dbReference>
<sequence>MAESVREKKKQQTRKKLIKTASRLFAEEGFQVSTSKIAQTAGLAHGSLFLHFPTREDLIDTVINNFFKSMNTRIHKVVANSGTLEEFLAQHLALLQEKEAFYTQIITNMTALPKTTQEKLFGHQSTLSAHLLILLEKEGQLTGIPPHLLFNTWLGIIHYYLQNKVMFAPDTSVIERYKDEWIEGYLHLVRKG</sequence>
<dbReference type="InterPro" id="IPR050624">
    <property type="entry name" value="HTH-type_Tx_Regulator"/>
</dbReference>
<feature type="DNA-binding region" description="H-T-H motif" evidence="2">
    <location>
        <begin position="33"/>
        <end position="52"/>
    </location>
</feature>
<dbReference type="PANTHER" id="PTHR43479:SF11">
    <property type="entry name" value="ACREF_ENVCD OPERON REPRESSOR-RELATED"/>
    <property type="match status" value="1"/>
</dbReference>
<keyword evidence="1 2" id="KW-0238">DNA-binding</keyword>
<evidence type="ECO:0000256" key="1">
    <source>
        <dbReference type="ARBA" id="ARBA00023125"/>
    </source>
</evidence>
<proteinExistence type="predicted"/>